<name>X1KYN9_9ZZZZ</name>
<evidence type="ECO:0000313" key="2">
    <source>
        <dbReference type="EMBL" id="GAH98750.1"/>
    </source>
</evidence>
<protein>
    <recommendedName>
        <fullName evidence="1">Methylene-tetrahydrofolate reductase C-terminal-like domain-containing protein</fullName>
    </recommendedName>
</protein>
<dbReference type="AlphaFoldDB" id="X1KYN9"/>
<feature type="domain" description="Methylene-tetrahydrofolate reductase C-terminal-like" evidence="1">
    <location>
        <begin position="10"/>
        <end position="56"/>
    </location>
</feature>
<sequence>MRGLTALLQSCGGTTTDGKCEVDPTRECAWAMIYRRAEKLSQVDKLLEILEPHDWSKAVRPRKLEVEPIDLMEELKGTKKVIEALGL</sequence>
<dbReference type="EMBL" id="BARV01001656">
    <property type="protein sequence ID" value="GAH98750.1"/>
    <property type="molecule type" value="Genomic_DNA"/>
</dbReference>
<organism evidence="2">
    <name type="scientific">marine sediment metagenome</name>
    <dbReference type="NCBI Taxonomy" id="412755"/>
    <lineage>
        <taxon>unclassified sequences</taxon>
        <taxon>metagenomes</taxon>
        <taxon>ecological metagenomes</taxon>
    </lineage>
</organism>
<proteinExistence type="predicted"/>
<dbReference type="Pfam" id="PF12225">
    <property type="entry name" value="DUF5981"/>
    <property type="match status" value="1"/>
</dbReference>
<accession>X1KYN9</accession>
<gene>
    <name evidence="2" type="ORF">S06H3_04666</name>
</gene>
<comment type="caution">
    <text evidence="2">The sequence shown here is derived from an EMBL/GenBank/DDBJ whole genome shotgun (WGS) entry which is preliminary data.</text>
</comment>
<reference evidence="2" key="1">
    <citation type="journal article" date="2014" name="Front. Microbiol.">
        <title>High frequency of phylogenetically diverse reductive dehalogenase-homologous genes in deep subseafloor sedimentary metagenomes.</title>
        <authorList>
            <person name="Kawai M."/>
            <person name="Futagami T."/>
            <person name="Toyoda A."/>
            <person name="Takaki Y."/>
            <person name="Nishi S."/>
            <person name="Hori S."/>
            <person name="Arai W."/>
            <person name="Tsubouchi T."/>
            <person name="Morono Y."/>
            <person name="Uchiyama I."/>
            <person name="Ito T."/>
            <person name="Fujiyama A."/>
            <person name="Inagaki F."/>
            <person name="Takami H."/>
        </authorList>
    </citation>
    <scope>NUCLEOTIDE SEQUENCE</scope>
    <source>
        <strain evidence="2">Expedition CK06-06</strain>
    </source>
</reference>
<dbReference type="InterPro" id="IPR022026">
    <property type="entry name" value="DUF5981"/>
</dbReference>
<evidence type="ECO:0000259" key="1">
    <source>
        <dbReference type="Pfam" id="PF12225"/>
    </source>
</evidence>